<sequence>MAEQNIDIDSIGKIDINKITMKDDYGALKFQKSAEYLIRLQGLFGEFAELQYKTILSKPEIDDIDNKKTRFVDYIKRIDSFNLNHPNPKPLHDQLEGEIERYSNETIQQTKTNLVYLRQEAALKSKDEEELQKQQKAAVQAEIVYKELALKLQNELENLKQKKAEIETTHGEIASVTLAKYFEKQANEDRASMEKWLGNRDKTFWFLIGLIAFNFIVYFGILMMKSIGIIVFGPESFFTLEYGLAKLALLSVVSYGLGFASKNYNVYANMYAINTHRRNVAQTLQDYIATNPEPEAKSEMIKEGTEAMFKHMPIGYIGRLEGKDTNAVYEVINNYIKQRP</sequence>
<evidence type="ECO:0000313" key="4">
    <source>
        <dbReference type="Proteomes" id="UP000178602"/>
    </source>
</evidence>
<keyword evidence="2" id="KW-0812">Transmembrane</keyword>
<keyword evidence="1" id="KW-0175">Coiled coil</keyword>
<comment type="caution">
    <text evidence="3">The sequence shown here is derived from an EMBL/GenBank/DDBJ whole genome shotgun (WGS) entry which is preliminary data.</text>
</comment>
<feature type="coiled-coil region" evidence="1">
    <location>
        <begin position="142"/>
        <end position="172"/>
    </location>
</feature>
<reference evidence="3 4" key="1">
    <citation type="journal article" date="2016" name="Nat. Commun.">
        <title>Thousands of microbial genomes shed light on interconnected biogeochemical processes in an aquifer system.</title>
        <authorList>
            <person name="Anantharaman K."/>
            <person name="Brown C.T."/>
            <person name="Hug L.A."/>
            <person name="Sharon I."/>
            <person name="Castelle C.J."/>
            <person name="Probst A.J."/>
            <person name="Thomas B.C."/>
            <person name="Singh A."/>
            <person name="Wilkins M.J."/>
            <person name="Karaoz U."/>
            <person name="Brodie E.L."/>
            <person name="Williams K.H."/>
            <person name="Hubbard S.S."/>
            <person name="Banfield J.F."/>
        </authorList>
    </citation>
    <scope>NUCLEOTIDE SEQUENCE [LARGE SCALE GENOMIC DNA]</scope>
</reference>
<keyword evidence="2" id="KW-0472">Membrane</keyword>
<evidence type="ECO:0000313" key="3">
    <source>
        <dbReference type="EMBL" id="OGC27778.1"/>
    </source>
</evidence>
<keyword evidence="2" id="KW-1133">Transmembrane helix</keyword>
<dbReference type="EMBL" id="MEUG01000001">
    <property type="protein sequence ID" value="OGC27778.1"/>
    <property type="molecule type" value="Genomic_DNA"/>
</dbReference>
<protein>
    <submittedName>
        <fullName evidence="3">Uncharacterized protein</fullName>
    </submittedName>
</protein>
<organism evidence="3 4">
    <name type="scientific">candidate division WOR-1 bacterium RIFOXYC12_FULL_54_18</name>
    <dbReference type="NCBI Taxonomy" id="1802584"/>
    <lineage>
        <taxon>Bacteria</taxon>
        <taxon>Bacillati</taxon>
        <taxon>Saganbacteria</taxon>
    </lineage>
</organism>
<evidence type="ECO:0000256" key="2">
    <source>
        <dbReference type="SAM" id="Phobius"/>
    </source>
</evidence>
<evidence type="ECO:0000256" key="1">
    <source>
        <dbReference type="SAM" id="Coils"/>
    </source>
</evidence>
<accession>A0A1F4T4Z1</accession>
<name>A0A1F4T4Z1_UNCSA</name>
<gene>
    <name evidence="3" type="ORF">A3K49_02045</name>
</gene>
<proteinExistence type="predicted"/>
<feature type="transmembrane region" description="Helical" evidence="2">
    <location>
        <begin position="203"/>
        <end position="222"/>
    </location>
</feature>
<feature type="transmembrane region" description="Helical" evidence="2">
    <location>
        <begin position="242"/>
        <end position="260"/>
    </location>
</feature>
<dbReference type="AlphaFoldDB" id="A0A1F4T4Z1"/>
<dbReference type="Proteomes" id="UP000178602">
    <property type="component" value="Unassembled WGS sequence"/>
</dbReference>